<evidence type="ECO:0008006" key="3">
    <source>
        <dbReference type="Google" id="ProtNLM"/>
    </source>
</evidence>
<dbReference type="InterPro" id="IPR036249">
    <property type="entry name" value="Thioredoxin-like_sf"/>
</dbReference>
<dbReference type="PANTHER" id="PTHR36057">
    <property type="match status" value="1"/>
</dbReference>
<keyword evidence="2" id="KW-1185">Reference proteome</keyword>
<organism evidence="1 2">
    <name type="scientific">Pseudooceanicola nitratireducens</name>
    <dbReference type="NCBI Taxonomy" id="517719"/>
    <lineage>
        <taxon>Bacteria</taxon>
        <taxon>Pseudomonadati</taxon>
        <taxon>Pseudomonadota</taxon>
        <taxon>Alphaproteobacteria</taxon>
        <taxon>Rhodobacterales</taxon>
        <taxon>Paracoccaceae</taxon>
        <taxon>Pseudooceanicola</taxon>
    </lineage>
</organism>
<dbReference type="InterPro" id="IPR010634">
    <property type="entry name" value="DUF1223"/>
</dbReference>
<name>A0A1I1L9K0_9RHOB</name>
<protein>
    <recommendedName>
        <fullName evidence="3">DUF1223 domain-containing protein</fullName>
    </recommendedName>
</protein>
<proteinExistence type="predicted"/>
<dbReference type="Pfam" id="PF06764">
    <property type="entry name" value="DUF1223"/>
    <property type="match status" value="1"/>
</dbReference>
<dbReference type="PANTHER" id="PTHR36057:SF1">
    <property type="entry name" value="LIPOPROTEIN LIPID ATTACHMENT SITE-LIKE PROTEIN, PUTATIVE (DUF1223)-RELATED"/>
    <property type="match status" value="1"/>
</dbReference>
<evidence type="ECO:0000313" key="2">
    <source>
        <dbReference type="Proteomes" id="UP000231644"/>
    </source>
</evidence>
<reference evidence="1 2" key="1">
    <citation type="submission" date="2016-10" db="EMBL/GenBank/DDBJ databases">
        <authorList>
            <person name="de Groot N.N."/>
        </authorList>
    </citation>
    <scope>NUCLEOTIDE SEQUENCE [LARGE SCALE GENOMIC DNA]</scope>
    <source>
        <strain evidence="1 2">DSM 29619</strain>
    </source>
</reference>
<dbReference type="OrthoDB" id="9808254at2"/>
<evidence type="ECO:0000313" key="1">
    <source>
        <dbReference type="EMBL" id="SFC67718.1"/>
    </source>
</evidence>
<dbReference type="AlphaFoldDB" id="A0A1I1L9K0"/>
<sequence length="242" mass="26340">MIGRICFAAMVFIGVVTAPVRAEQSGEPPVVVELYTSQGCSSCPPADAFLAVLAARDDVIALGFHVDYWDYIGWKDVFASPTYSARQKAYAKAAGRRSIYTPQMIIGGEVDVVGNHPMDVTDQIDLMRDRPVRVKLMLQRGSGDAVIIAAEAVSKAAQAEIAAPLLVQVIRYKPEAHVEITRGENEGHRLAYTNIVTKWDVLGEWQPTEPFKAQIAAPGDEPVVVLIQQKGPGRIEASAQLR</sequence>
<gene>
    <name evidence="1" type="ORF">SAMN05421762_1763</name>
</gene>
<dbReference type="Proteomes" id="UP000231644">
    <property type="component" value="Unassembled WGS sequence"/>
</dbReference>
<accession>A0A1I1L9K0</accession>
<dbReference type="SUPFAM" id="SSF52833">
    <property type="entry name" value="Thioredoxin-like"/>
    <property type="match status" value="1"/>
</dbReference>
<dbReference type="EMBL" id="FOLX01000001">
    <property type="protein sequence ID" value="SFC67718.1"/>
    <property type="molecule type" value="Genomic_DNA"/>
</dbReference>